<evidence type="ECO:0000313" key="7">
    <source>
        <dbReference type="Proteomes" id="UP000290909"/>
    </source>
</evidence>
<dbReference type="PANTHER" id="PTHR11177">
    <property type="entry name" value="CHITINASE"/>
    <property type="match status" value="1"/>
</dbReference>
<dbReference type="PROSITE" id="PS51910">
    <property type="entry name" value="GH18_2"/>
    <property type="match status" value="1"/>
</dbReference>
<keyword evidence="4" id="KW-0732">Signal</keyword>
<dbReference type="GO" id="GO:0005975">
    <property type="term" value="P:carbohydrate metabolic process"/>
    <property type="evidence" value="ECO:0007669"/>
    <property type="project" value="InterPro"/>
</dbReference>
<keyword evidence="3" id="KW-0119">Carbohydrate metabolism</keyword>
<dbReference type="Proteomes" id="UP000290909">
    <property type="component" value="Chromosome"/>
</dbReference>
<dbReference type="RefSeq" id="WP_035370095.1">
    <property type="nucleotide sequence ID" value="NZ_LR215050.1"/>
</dbReference>
<evidence type="ECO:0000256" key="1">
    <source>
        <dbReference type="ARBA" id="ARBA00000822"/>
    </source>
</evidence>
<evidence type="ECO:0000256" key="3">
    <source>
        <dbReference type="ARBA" id="ARBA00023024"/>
    </source>
</evidence>
<feature type="signal peptide" evidence="4">
    <location>
        <begin position="1"/>
        <end position="19"/>
    </location>
</feature>
<evidence type="ECO:0000256" key="2">
    <source>
        <dbReference type="ARBA" id="ARBA00012729"/>
    </source>
</evidence>
<feature type="domain" description="GH18" evidence="5">
    <location>
        <begin position="394"/>
        <end position="727"/>
    </location>
</feature>
<dbReference type="InterPro" id="IPR017853">
    <property type="entry name" value="GH"/>
</dbReference>
<dbReference type="Pfam" id="PF20578">
    <property type="entry name" value="aBig_2"/>
    <property type="match status" value="1"/>
</dbReference>
<dbReference type="Gene3D" id="3.10.50.10">
    <property type="match status" value="1"/>
</dbReference>
<keyword evidence="3" id="KW-0146">Chitin degradation</keyword>
<feature type="chain" id="PRO_5019539624" description="chitinase" evidence="4">
    <location>
        <begin position="20"/>
        <end position="728"/>
    </location>
</feature>
<dbReference type="PROSITE" id="PS51257">
    <property type="entry name" value="PROKAR_LIPOPROTEIN"/>
    <property type="match status" value="1"/>
</dbReference>
<dbReference type="PANTHER" id="PTHR11177:SF317">
    <property type="entry name" value="CHITINASE 12-RELATED"/>
    <property type="match status" value="1"/>
</dbReference>
<dbReference type="InterPro" id="IPR001223">
    <property type="entry name" value="Glyco_hydro18_cat"/>
</dbReference>
<dbReference type="GO" id="GO:0008843">
    <property type="term" value="F:endochitinase activity"/>
    <property type="evidence" value="ECO:0007669"/>
    <property type="project" value="UniProtKB-EC"/>
</dbReference>
<evidence type="ECO:0000259" key="5">
    <source>
        <dbReference type="PROSITE" id="PS51910"/>
    </source>
</evidence>
<evidence type="ECO:0000256" key="4">
    <source>
        <dbReference type="SAM" id="SignalP"/>
    </source>
</evidence>
<dbReference type="Gene3D" id="3.20.20.80">
    <property type="entry name" value="Glycosidases"/>
    <property type="match status" value="1"/>
</dbReference>
<dbReference type="SUPFAM" id="SSF54556">
    <property type="entry name" value="Chitinase insertion domain"/>
    <property type="match status" value="1"/>
</dbReference>
<dbReference type="EC" id="3.2.1.14" evidence="2"/>
<dbReference type="GO" id="GO:0006032">
    <property type="term" value="P:chitin catabolic process"/>
    <property type="evidence" value="ECO:0007669"/>
    <property type="project" value="UniProtKB-KW"/>
</dbReference>
<protein>
    <recommendedName>
        <fullName evidence="2">chitinase</fullName>
        <ecNumber evidence="2">3.2.1.14</ecNumber>
    </recommendedName>
</protein>
<dbReference type="STRING" id="1408416.GCA_000702765_01363"/>
<reference evidence="6 7" key="1">
    <citation type="submission" date="2019-01" db="EMBL/GenBank/DDBJ databases">
        <authorList>
            <consortium name="Pathogen Informatics"/>
        </authorList>
    </citation>
    <scope>NUCLEOTIDE SEQUENCE [LARGE SCALE GENOMIC DNA]</scope>
    <source>
        <strain evidence="6 7">NCTC10172</strain>
    </source>
</reference>
<dbReference type="InterPro" id="IPR046780">
    <property type="entry name" value="aBig_2"/>
</dbReference>
<name>A0A449BL28_9MOLU</name>
<dbReference type="SUPFAM" id="SSF51445">
    <property type="entry name" value="(Trans)glycosidases"/>
    <property type="match status" value="1"/>
</dbReference>
<evidence type="ECO:0000313" key="6">
    <source>
        <dbReference type="EMBL" id="VEU83132.1"/>
    </source>
</evidence>
<keyword evidence="3" id="KW-0624">Polysaccharide degradation</keyword>
<dbReference type="EMBL" id="LR215050">
    <property type="protein sequence ID" value="VEU83132.1"/>
    <property type="molecule type" value="Genomic_DNA"/>
</dbReference>
<gene>
    <name evidence="6" type="primary">chiA1</name>
    <name evidence="6" type="ORF">NCTC10172_01184</name>
</gene>
<keyword evidence="7" id="KW-1185">Reference proteome</keyword>
<dbReference type="GO" id="GO:0008061">
    <property type="term" value="F:chitin binding"/>
    <property type="evidence" value="ECO:0007669"/>
    <property type="project" value="InterPro"/>
</dbReference>
<dbReference type="InterPro" id="IPR029070">
    <property type="entry name" value="Chitinase_insertion_sf"/>
</dbReference>
<keyword evidence="6" id="KW-0326">Glycosidase</keyword>
<dbReference type="AlphaFoldDB" id="A0A449BL28"/>
<comment type="catalytic activity">
    <reaction evidence="1">
        <text>Random endo-hydrolysis of N-acetyl-beta-D-glucosaminide (1-&gt;4)-beta-linkages in chitin and chitodextrins.</text>
        <dbReference type="EC" id="3.2.1.14"/>
    </reaction>
</comment>
<organism evidence="6 7">
    <name type="scientific">Acholeplasma hippikon</name>
    <dbReference type="NCBI Taxonomy" id="264636"/>
    <lineage>
        <taxon>Bacteria</taxon>
        <taxon>Bacillati</taxon>
        <taxon>Mycoplasmatota</taxon>
        <taxon>Mollicutes</taxon>
        <taxon>Acholeplasmatales</taxon>
        <taxon>Acholeplasmataceae</taxon>
        <taxon>Acholeplasma</taxon>
    </lineage>
</organism>
<dbReference type="InterPro" id="IPR011583">
    <property type="entry name" value="Chitinase_II/V-like_cat"/>
</dbReference>
<dbReference type="KEGG" id="ahk:NCTC10172_01184"/>
<dbReference type="Pfam" id="PF00704">
    <property type="entry name" value="Glyco_hydro_18"/>
    <property type="match status" value="1"/>
</dbReference>
<dbReference type="SMART" id="SM00636">
    <property type="entry name" value="Glyco_18"/>
    <property type="match status" value="1"/>
</dbReference>
<dbReference type="InterPro" id="IPR050314">
    <property type="entry name" value="Glycosyl_Hydrlase_18"/>
</dbReference>
<accession>A0A449BL28</accession>
<sequence>MKKILSILLMLLLIPTLVACVNFNDNSPKINVTVDLENYQVTEISDGLEARIDLLSNFISLTIKLDSIFSSYGLKVNGKTINKNKYTISNNELIYNFKAKDFMKKSEKITTLLKLNSDGGLWHKEDLVHITPSFTFDNISHNDEESRDITIFTNVSTGLRWYYKLFLKYETSLDIYKVVFVDPRDKAIEALDLPDYDFILALHYQNADIETNSELKSLFTTSSLNSIVSLDNDLETATTAYVYTNSNNEANYQIYLNEEFILPTPQKAQFDFVGWFDGVNVIETFTPYTAKTDNYVKELTAQYGGMSIESLNNYLNSIIPQFTDKDLKLPLAYSDYTINWESSNESVISKTGKFNNSFNDDEVTLTAKITKSDGSTYQYTYKTEVRMMKSFSNGIASGYIYRSYSSLPDLLFETLDIINAAFIDLDTNGNLKGTAYLNNVATEIMPRAKAYGNYVVLVVGPASEPSVWSEVARSQEKINRMADQLVEIINEYGFHGVDLDWETPTSSEKTNFTKLAKTVYEKVKANNPNHLVTAAIAGGQWQMPRYDLENSNQYLDYVNMMMYGLVNNGGRYQNPLKAATSWHNSTLQLGATTSSTSIAESVQLFNNLGVPDSKLIVGLAFYGIRQVRTKTGNTYGSFTNAGSVFYNEIVQIMNNPDYITAYDERASVPYIYKTDGTEFISFDNPRSIAEKAQWIKREGLAGLMFWEYGTDTTNILLEALKESMYKEK</sequence>
<keyword evidence="6" id="KW-0378">Hydrolase</keyword>
<proteinExistence type="predicted"/>